<comment type="subcellular location">
    <subcellularLocation>
        <location evidence="1">Membrane</location>
        <topology evidence="1">Multi-pass membrane protein</topology>
    </subcellularLocation>
</comment>
<feature type="domain" description="Bacterial sugar transferase" evidence="8">
    <location>
        <begin position="317"/>
        <end position="505"/>
    </location>
</feature>
<evidence type="ECO:0000256" key="7">
    <source>
        <dbReference type="SAM" id="Phobius"/>
    </source>
</evidence>
<evidence type="ECO:0000259" key="8">
    <source>
        <dbReference type="Pfam" id="PF02397"/>
    </source>
</evidence>
<proteinExistence type="inferred from homology"/>
<feature type="transmembrane region" description="Helical" evidence="7">
    <location>
        <begin position="124"/>
        <end position="142"/>
    </location>
</feature>
<dbReference type="Pfam" id="PF13727">
    <property type="entry name" value="CoA_binding_3"/>
    <property type="match status" value="1"/>
</dbReference>
<dbReference type="Proteomes" id="UP000290624">
    <property type="component" value="Unassembled WGS sequence"/>
</dbReference>
<evidence type="ECO:0000256" key="6">
    <source>
        <dbReference type="ARBA" id="ARBA00023136"/>
    </source>
</evidence>
<dbReference type="PANTHER" id="PTHR30576:SF10">
    <property type="entry name" value="SLL5057 PROTEIN"/>
    <property type="match status" value="1"/>
</dbReference>
<organism evidence="9 10">
    <name type="scientific">Propioniciclava flava</name>
    <dbReference type="NCBI Taxonomy" id="2072026"/>
    <lineage>
        <taxon>Bacteria</taxon>
        <taxon>Bacillati</taxon>
        <taxon>Actinomycetota</taxon>
        <taxon>Actinomycetes</taxon>
        <taxon>Propionibacteriales</taxon>
        <taxon>Propionibacteriaceae</taxon>
        <taxon>Propioniciclava</taxon>
    </lineage>
</organism>
<dbReference type="NCBIfam" id="TIGR03025">
    <property type="entry name" value="EPS_sugtrans"/>
    <property type="match status" value="1"/>
</dbReference>
<dbReference type="InterPro" id="IPR017475">
    <property type="entry name" value="EPS_sugar_tfrase"/>
</dbReference>
<comment type="similarity">
    <text evidence="2">Belongs to the bacterial sugar transferase family.</text>
</comment>
<dbReference type="PANTHER" id="PTHR30576">
    <property type="entry name" value="COLANIC BIOSYNTHESIS UDP-GLUCOSE LIPID CARRIER TRANSFERASE"/>
    <property type="match status" value="1"/>
</dbReference>
<sequence length="510" mass="56749">MTSAFRAVATPRSEVPLRSSGYASEARRSPRTSPVLERRRRWERRYRLNLWISDAAIIIAFCVFSTVLRLQMLDPNLIAEDPGIIARIPLITSVGWLVALSAFGTRESELFGSGVTEYTRVAQATGFAFGLLAIAFIVFQWPGLRTQLLVSLPFGLLVLLASRWLWRRWLLRRRRFGEYVSRAFVVGAHDEVAFVLRRLGTTWALGYQVVGASLSDRPVSSIAVDGHAYPVVGSVYDAAATAHRLGADAIIVASQPDEDPDFVQRLSQQMVGTAAELVIGGRLADVAGPRISLRPLEGLPLIQVKIPTFEGGAHVVKRAFDLVVSSLALLVTLPIALVVAIIIKLGDGGPVFYRQKRVGRDGREFDMLKFRSMRVGADAERALLLAQNEGSGPLFKMRNDPRVTHVGRILRKHSLDELPQFWNVFIGDMSVVGPRPPLPSEVTTYDGRVYRRLYIKPGITGPWQVGGRSNLSWDESVRLDLHYVENWSVLDDLRIMWRTVGVMLKPEGAY</sequence>
<evidence type="ECO:0000256" key="2">
    <source>
        <dbReference type="ARBA" id="ARBA00006464"/>
    </source>
</evidence>
<feature type="transmembrane region" description="Helical" evidence="7">
    <location>
        <begin position="84"/>
        <end position="103"/>
    </location>
</feature>
<dbReference type="Pfam" id="PF02397">
    <property type="entry name" value="Bac_transf"/>
    <property type="match status" value="1"/>
</dbReference>
<keyword evidence="5 7" id="KW-1133">Transmembrane helix</keyword>
<dbReference type="AlphaFoldDB" id="A0A4V1Q7G3"/>
<accession>A0A4V1Q7G3</accession>
<evidence type="ECO:0000256" key="1">
    <source>
        <dbReference type="ARBA" id="ARBA00004141"/>
    </source>
</evidence>
<feature type="transmembrane region" description="Helical" evidence="7">
    <location>
        <begin position="48"/>
        <end position="72"/>
    </location>
</feature>
<dbReference type="OrthoDB" id="9808602at2"/>
<protein>
    <submittedName>
        <fullName evidence="9">Polyprenyl glycosylphosphotransferase</fullName>
    </submittedName>
</protein>
<keyword evidence="6 7" id="KW-0472">Membrane</keyword>
<evidence type="ECO:0000256" key="5">
    <source>
        <dbReference type="ARBA" id="ARBA00022989"/>
    </source>
</evidence>
<feature type="transmembrane region" description="Helical" evidence="7">
    <location>
        <begin position="148"/>
        <end position="166"/>
    </location>
</feature>
<name>A0A4V1Q7G3_9ACTN</name>
<dbReference type="InterPro" id="IPR003362">
    <property type="entry name" value="Bact_transf"/>
</dbReference>
<evidence type="ECO:0000256" key="4">
    <source>
        <dbReference type="ARBA" id="ARBA00022692"/>
    </source>
</evidence>
<evidence type="ECO:0000256" key="3">
    <source>
        <dbReference type="ARBA" id="ARBA00022679"/>
    </source>
</evidence>
<reference evidence="9 10" key="1">
    <citation type="submission" date="2018-01" db="EMBL/GenBank/DDBJ databases">
        <title>Lactibacter flavus gen. nov., sp. nov., a novel bacterium of the family Propionibacteriaceae isolated from raw milk and dairy products.</title>
        <authorList>
            <person name="Wenning M."/>
            <person name="Breitenwieser F."/>
            <person name="Huptas C."/>
            <person name="von Neubeck M."/>
            <person name="Busse H.-J."/>
            <person name="Scherer S."/>
        </authorList>
    </citation>
    <scope>NUCLEOTIDE SEQUENCE [LARGE SCALE GENOMIC DNA]</scope>
    <source>
        <strain evidence="9 10">VG341</strain>
    </source>
</reference>
<evidence type="ECO:0000313" key="9">
    <source>
        <dbReference type="EMBL" id="RXW32488.1"/>
    </source>
</evidence>
<keyword evidence="4 7" id="KW-0812">Transmembrane</keyword>
<feature type="transmembrane region" description="Helical" evidence="7">
    <location>
        <begin position="322"/>
        <end position="343"/>
    </location>
</feature>
<keyword evidence="3 9" id="KW-0808">Transferase</keyword>
<evidence type="ECO:0000313" key="10">
    <source>
        <dbReference type="Proteomes" id="UP000290624"/>
    </source>
</evidence>
<keyword evidence="10" id="KW-1185">Reference proteome</keyword>
<comment type="caution">
    <text evidence="9">The sequence shown here is derived from an EMBL/GenBank/DDBJ whole genome shotgun (WGS) entry which is preliminary data.</text>
</comment>
<gene>
    <name evidence="9" type="ORF">C1706_07865</name>
</gene>
<dbReference type="GO" id="GO:0016020">
    <property type="term" value="C:membrane"/>
    <property type="evidence" value="ECO:0007669"/>
    <property type="project" value="UniProtKB-SubCell"/>
</dbReference>
<dbReference type="GO" id="GO:0016780">
    <property type="term" value="F:phosphotransferase activity, for other substituted phosphate groups"/>
    <property type="evidence" value="ECO:0007669"/>
    <property type="project" value="TreeGrafter"/>
</dbReference>
<dbReference type="EMBL" id="PPCV01000004">
    <property type="protein sequence ID" value="RXW32488.1"/>
    <property type="molecule type" value="Genomic_DNA"/>
</dbReference>